<feature type="signal peptide" evidence="1">
    <location>
        <begin position="1"/>
        <end position="18"/>
    </location>
</feature>
<feature type="domain" description="DUF4468" evidence="2">
    <location>
        <begin position="38"/>
        <end position="130"/>
    </location>
</feature>
<dbReference type="InterPro" id="IPR027823">
    <property type="entry name" value="DUF4468"/>
</dbReference>
<accession>A0ABR6PKI4</accession>
<evidence type="ECO:0000313" key="4">
    <source>
        <dbReference type="Proteomes" id="UP000541583"/>
    </source>
</evidence>
<evidence type="ECO:0000256" key="1">
    <source>
        <dbReference type="SAM" id="SignalP"/>
    </source>
</evidence>
<dbReference type="Gene3D" id="3.30.530.80">
    <property type="match status" value="1"/>
</dbReference>
<keyword evidence="1" id="KW-0732">Signal</keyword>
<organism evidence="3 4">
    <name type="scientific">Mucilaginibacter lappiensis</name>
    <dbReference type="NCBI Taxonomy" id="354630"/>
    <lineage>
        <taxon>Bacteria</taxon>
        <taxon>Pseudomonadati</taxon>
        <taxon>Bacteroidota</taxon>
        <taxon>Sphingobacteriia</taxon>
        <taxon>Sphingobacteriales</taxon>
        <taxon>Sphingobacteriaceae</taxon>
        <taxon>Mucilaginibacter</taxon>
    </lineage>
</organism>
<comment type="caution">
    <text evidence="3">The sequence shown here is derived from an EMBL/GenBank/DDBJ whole genome shotgun (WGS) entry which is preliminary data.</text>
</comment>
<gene>
    <name evidence="3" type="ORF">HDF23_002473</name>
</gene>
<dbReference type="EMBL" id="JACHCB010000005">
    <property type="protein sequence ID" value="MBB6109724.1"/>
    <property type="molecule type" value="Genomic_DNA"/>
</dbReference>
<evidence type="ECO:0000313" key="3">
    <source>
        <dbReference type="EMBL" id="MBB6109724.1"/>
    </source>
</evidence>
<dbReference type="Proteomes" id="UP000541583">
    <property type="component" value="Unassembled WGS sequence"/>
</dbReference>
<reference evidence="3 4" key="1">
    <citation type="submission" date="2020-08" db="EMBL/GenBank/DDBJ databases">
        <title>Genomic Encyclopedia of Type Strains, Phase IV (KMG-V): Genome sequencing to study the core and pangenomes of soil and plant-associated prokaryotes.</title>
        <authorList>
            <person name="Whitman W."/>
        </authorList>
    </citation>
    <scope>NUCLEOTIDE SEQUENCE [LARGE SCALE GENOMIC DNA]</scope>
    <source>
        <strain evidence="3 4">ANJLi2</strain>
    </source>
</reference>
<evidence type="ECO:0000259" key="2">
    <source>
        <dbReference type="Pfam" id="PF14730"/>
    </source>
</evidence>
<sequence>MKATFLFLLISCFLTAHAQTGKSPVSIDSTTSKVKYEVIINQTGSKDDLFSKAQSWIASTFKNTKAVIDVSDRAGGQLLFSGNATTVYIDTLFNKKHDVKKISTVGCHVFFKGKFYVKDAKYKFIVTDISMIQDFLIGSDPMPLDVKYVEMWATDTYNGPFTKLFNATDVGIRNLISSATTYMAQKSESDF</sequence>
<name>A0ABR6PKI4_9SPHI</name>
<dbReference type="RefSeq" id="WP_076373507.1">
    <property type="nucleotide sequence ID" value="NZ_FTMG01000005.1"/>
</dbReference>
<dbReference type="Pfam" id="PF14730">
    <property type="entry name" value="DUF4468"/>
    <property type="match status" value="1"/>
</dbReference>
<feature type="chain" id="PRO_5045164104" description="DUF4468 domain-containing protein" evidence="1">
    <location>
        <begin position="19"/>
        <end position="191"/>
    </location>
</feature>
<proteinExistence type="predicted"/>
<keyword evidence="4" id="KW-1185">Reference proteome</keyword>
<protein>
    <recommendedName>
        <fullName evidence="2">DUF4468 domain-containing protein</fullName>
    </recommendedName>
</protein>